<dbReference type="Gene3D" id="3.40.50.720">
    <property type="entry name" value="NAD(P)-binding Rossmann-like Domain"/>
    <property type="match status" value="1"/>
</dbReference>
<dbReference type="Proteomes" id="UP000799777">
    <property type="component" value="Unassembled WGS sequence"/>
</dbReference>
<reference evidence="1" key="1">
    <citation type="journal article" date="2020" name="Stud. Mycol.">
        <title>101 Dothideomycetes genomes: a test case for predicting lifestyles and emergence of pathogens.</title>
        <authorList>
            <person name="Haridas S."/>
            <person name="Albert R."/>
            <person name="Binder M."/>
            <person name="Bloem J."/>
            <person name="Labutti K."/>
            <person name="Salamov A."/>
            <person name="Andreopoulos B."/>
            <person name="Baker S."/>
            <person name="Barry K."/>
            <person name="Bills G."/>
            <person name="Bluhm B."/>
            <person name="Cannon C."/>
            <person name="Castanera R."/>
            <person name="Culley D."/>
            <person name="Daum C."/>
            <person name="Ezra D."/>
            <person name="Gonzalez J."/>
            <person name="Henrissat B."/>
            <person name="Kuo A."/>
            <person name="Liang C."/>
            <person name="Lipzen A."/>
            <person name="Lutzoni F."/>
            <person name="Magnuson J."/>
            <person name="Mondo S."/>
            <person name="Nolan M."/>
            <person name="Ohm R."/>
            <person name="Pangilinan J."/>
            <person name="Park H.-J."/>
            <person name="Ramirez L."/>
            <person name="Alfaro M."/>
            <person name="Sun H."/>
            <person name="Tritt A."/>
            <person name="Yoshinaga Y."/>
            <person name="Zwiers L.-H."/>
            <person name="Turgeon B."/>
            <person name="Goodwin S."/>
            <person name="Spatafora J."/>
            <person name="Crous P."/>
            <person name="Grigoriev I."/>
        </authorList>
    </citation>
    <scope>NUCLEOTIDE SEQUENCE</scope>
    <source>
        <strain evidence="1">CBS 110217</strain>
    </source>
</reference>
<dbReference type="PANTHER" id="PTHR14097:SF8">
    <property type="entry name" value="NAD(P)-BINDING DOMAIN-CONTAINING PROTEIN"/>
    <property type="match status" value="1"/>
</dbReference>
<dbReference type="InterPro" id="IPR036291">
    <property type="entry name" value="NAD(P)-bd_dom_sf"/>
</dbReference>
<proteinExistence type="predicted"/>
<dbReference type="PANTHER" id="PTHR14097">
    <property type="entry name" value="OXIDOREDUCTASE HTATIP2"/>
    <property type="match status" value="1"/>
</dbReference>
<dbReference type="SUPFAM" id="SSF51735">
    <property type="entry name" value="NAD(P)-binding Rossmann-fold domains"/>
    <property type="match status" value="1"/>
</dbReference>
<accession>A0A9P4HJT2</accession>
<keyword evidence="2" id="KW-1185">Reference proteome</keyword>
<evidence type="ECO:0008006" key="3">
    <source>
        <dbReference type="Google" id="ProtNLM"/>
    </source>
</evidence>
<protein>
    <recommendedName>
        <fullName evidence="3">NAD(P)-binding domain-containing protein</fullName>
    </recommendedName>
</protein>
<dbReference type="EMBL" id="ML978154">
    <property type="protein sequence ID" value="KAF2036535.1"/>
    <property type="molecule type" value="Genomic_DNA"/>
</dbReference>
<gene>
    <name evidence="1" type="ORF">EK21DRAFT_51922</name>
</gene>
<comment type="caution">
    <text evidence="1">The sequence shown here is derived from an EMBL/GenBank/DDBJ whole genome shotgun (WGS) entry which is preliminary data.</text>
</comment>
<dbReference type="OrthoDB" id="3535423at2759"/>
<name>A0A9P4HJT2_9PLEO</name>
<sequence>MIFKLIISGVSGRIGAEVLAQALRHPSVSSVIALSRRPLPDHACHDRLESVVLEDFTQYSDEIIVKLSGADACIWCGNNVSLEFPLVSADVARCMTTTAGDPILELQYPLAFARAFAPIIGRQSKRFRYLHLTGAIVERDQARSLWFIPSVRKTKVRHCCVILPCPSHSTFDGQENQGASRLTLIVQGQGETQMIDFAKDPSTSGLWETIVARPGMVVKRGTCIGEVSKMLAGSSGWYIRSDELALALIEAVMHGSEELLEPVALLKKGQELFSQRAAKQAG</sequence>
<dbReference type="AlphaFoldDB" id="A0A9P4HJT2"/>
<evidence type="ECO:0000313" key="2">
    <source>
        <dbReference type="Proteomes" id="UP000799777"/>
    </source>
</evidence>
<organism evidence="1 2">
    <name type="scientific">Setomelanomma holmii</name>
    <dbReference type="NCBI Taxonomy" id="210430"/>
    <lineage>
        <taxon>Eukaryota</taxon>
        <taxon>Fungi</taxon>
        <taxon>Dikarya</taxon>
        <taxon>Ascomycota</taxon>
        <taxon>Pezizomycotina</taxon>
        <taxon>Dothideomycetes</taxon>
        <taxon>Pleosporomycetidae</taxon>
        <taxon>Pleosporales</taxon>
        <taxon>Pleosporineae</taxon>
        <taxon>Phaeosphaeriaceae</taxon>
        <taxon>Setomelanomma</taxon>
    </lineage>
</organism>
<evidence type="ECO:0000313" key="1">
    <source>
        <dbReference type="EMBL" id="KAF2036535.1"/>
    </source>
</evidence>